<feature type="compositionally biased region" description="Low complexity" evidence="1">
    <location>
        <begin position="1402"/>
        <end position="1416"/>
    </location>
</feature>
<sequence length="1428" mass="154458">MADGNEALGATAPHPLLPLRDEPDLRDRDDDKHADEQRIGKSTTGAAEGDFHEARENPTSPAATLNEPRSMTEASSTAFPKAFERLPDEIIQKILLTADPSAFASLVLLNSKWRGVSQQAHLYAHHLTRSPVQLTSNDNILTARLREFQQTQRDGTSDFNGLYRRLLCDMRRAFAQKIKRCLFDAYLRPSRTLIRIVSNTSSSSSAPGGEDIQFQASQRGHHLLAYNSSRIYVLDVRSVTAPHGVEVIRELKVLRRPLATCLCEDALFLAVLLTEMQVDLYDLQERPPRRIQSIILDNSPRAIALSPCGSVLAVAFEGGIEVFSLYPDALSTSRRAVKCDPVDALAFSSDGTQILGTSTYGARPNTVILTAPYFDPGTQISSDDLGALWTTSILFPNTSHDCSHAVFLRDPSREEACWTAAYDRRSKTFRAIRIDDLRNGTTYFTGPMSAAASSGCLLPSTLPSVSCDGDLVAAGFSGRDVLLYRVPENQDMSCTGSSGSESMDPGAPGGFEGMGRSLMGNSTNNMDDAGLCSSTLSSNITSNDKVLSRANSVTSRTNSRSTRRKENTFIDGVCVGELPGADMASWVESFNPHSIRERLLIGARGVHPPTLHASEVNSVDFIDGGRLLVVDFDYGISNGTTTEIIIEVGSKEPELLEEEHRDIDVEVAIVRRRTVAQKRGEPGSSTALLRNATTAGVLGQYSSTRTLPRLRPAMPVTPPVLPRLQIARTPQDTLAASASRNAMCSSTANGDKEADDSMLRRSVADPPISCRQDLALVEPAATRLTAGAATAIENVHTPVDGESDAIAPNNHRAVTESIAGEEEQEAIEAALDAPYSHDSPRSGMTLQRAATAAAMNRRRHPVPATTTSGQPIVYRRADGRREHPHESDADNWVPPPPPYQKEVDPQDLPAFLRHNVPPVAAPGTNATVPTTVLITSTSTSITGASAAKKIVGPALVAHAEQGKHESGHQTALGDCGEAIGADNMPISRPASYGDTGDVSSGDLYDASPPGSPSPPAAVVGVPQQQQQSQQLPPPQVPYESDFVPRPVTSVQTWPLQWPSHSTPDQTIPDVTCPDRYTTSHRTADSTTTVSNVSSCQQDQLSPCRPVGGQQVVQALSSNRHSIGSFAVPRVPVGSNRHFHRVSVGQPSMQGQPGPAALSSGKASYAPWDMNMPLLRSQEAAESQQSRQVEPHSQQPQQPYDHFSPPQFHQPLRSSSNPVLPNASLASTFVEDQPLIISTPRGLTGAFDDSPKRGKSDQHRLDEFDNGPGPVIFAPVPRHPQVQERNAELRERLETLSGGGAPMAPIQRPLILPFSPDRDPESPETRVAGTSSLTRRHPSLNHRQRRAKRSPAKDLLTVKKRGWRRRASKRETRNTKPVGIAGADSAMATSSRDDCIQQPSTSGHEQQQHLQPLQGTQAVEKRSVKCIIM</sequence>
<dbReference type="Pfam" id="PF23749">
    <property type="entry name" value="DUF7165"/>
    <property type="match status" value="1"/>
</dbReference>
<feature type="compositionally biased region" description="Basic residues" evidence="1">
    <location>
        <begin position="1357"/>
        <end position="1367"/>
    </location>
</feature>
<dbReference type="InterPro" id="IPR055589">
    <property type="entry name" value="DUF7165"/>
</dbReference>
<feature type="region of interest" description="Disordered" evidence="1">
    <location>
        <begin position="738"/>
        <end position="758"/>
    </location>
</feature>
<organism evidence="3 4">
    <name type="scientific">Sporothrix epigloea</name>
    <dbReference type="NCBI Taxonomy" id="1892477"/>
    <lineage>
        <taxon>Eukaryota</taxon>
        <taxon>Fungi</taxon>
        <taxon>Dikarya</taxon>
        <taxon>Ascomycota</taxon>
        <taxon>Pezizomycotina</taxon>
        <taxon>Sordariomycetes</taxon>
        <taxon>Sordariomycetidae</taxon>
        <taxon>Ophiostomatales</taxon>
        <taxon>Ophiostomataceae</taxon>
        <taxon>Sporothrix</taxon>
    </lineage>
</organism>
<feature type="domain" description="F-box" evidence="2">
    <location>
        <begin position="80"/>
        <end position="126"/>
    </location>
</feature>
<feature type="region of interest" description="Disordered" evidence="1">
    <location>
        <begin position="1"/>
        <end position="76"/>
    </location>
</feature>
<dbReference type="Proteomes" id="UP001642501">
    <property type="component" value="Unassembled WGS sequence"/>
</dbReference>
<feature type="compositionally biased region" description="Basic and acidic residues" evidence="1">
    <location>
        <begin position="19"/>
        <end position="39"/>
    </location>
</feature>
<evidence type="ECO:0000313" key="3">
    <source>
        <dbReference type="EMBL" id="CAK7266975.1"/>
    </source>
</evidence>
<feature type="compositionally biased region" description="Polar residues" evidence="1">
    <location>
        <begin position="738"/>
        <end position="749"/>
    </location>
</feature>
<accession>A0ABP0DFH1</accession>
<dbReference type="InterPro" id="IPR001810">
    <property type="entry name" value="F-box_dom"/>
</dbReference>
<evidence type="ECO:0000313" key="4">
    <source>
        <dbReference type="Proteomes" id="UP001642501"/>
    </source>
</evidence>
<dbReference type="PROSITE" id="PS50181">
    <property type="entry name" value="FBOX"/>
    <property type="match status" value="1"/>
</dbReference>
<keyword evidence="4" id="KW-1185">Reference proteome</keyword>
<comment type="caution">
    <text evidence="3">The sequence shown here is derived from an EMBL/GenBank/DDBJ whole genome shotgun (WGS) entry which is preliminary data.</text>
</comment>
<dbReference type="EMBL" id="CAWUOM010000030">
    <property type="protein sequence ID" value="CAK7266975.1"/>
    <property type="molecule type" value="Genomic_DNA"/>
</dbReference>
<feature type="compositionally biased region" description="Polar residues" evidence="1">
    <location>
        <begin position="57"/>
        <end position="76"/>
    </location>
</feature>
<feature type="region of interest" description="Disordered" evidence="1">
    <location>
        <begin position="1143"/>
        <end position="1163"/>
    </location>
</feature>
<dbReference type="InterPro" id="IPR015943">
    <property type="entry name" value="WD40/YVTN_repeat-like_dom_sf"/>
</dbReference>
<feature type="compositionally biased region" description="Basic and acidic residues" evidence="1">
    <location>
        <begin position="1248"/>
        <end position="1262"/>
    </location>
</feature>
<dbReference type="Gene3D" id="2.130.10.10">
    <property type="entry name" value="YVTN repeat-like/Quinoprotein amine dehydrogenase"/>
    <property type="match status" value="1"/>
</dbReference>
<feature type="region of interest" description="Disordered" evidence="1">
    <location>
        <begin position="960"/>
        <end position="1037"/>
    </location>
</feature>
<proteinExistence type="predicted"/>
<reference evidence="3 4" key="1">
    <citation type="submission" date="2024-01" db="EMBL/GenBank/DDBJ databases">
        <authorList>
            <person name="Allen C."/>
            <person name="Tagirdzhanova G."/>
        </authorList>
    </citation>
    <scope>NUCLEOTIDE SEQUENCE [LARGE SCALE GENOMIC DNA]</scope>
    <source>
        <strain evidence="3 4">CBS 573.63</strain>
    </source>
</reference>
<feature type="region of interest" description="Disordered" evidence="1">
    <location>
        <begin position="1314"/>
        <end position="1416"/>
    </location>
</feature>
<feature type="region of interest" description="Disordered" evidence="1">
    <location>
        <begin position="1239"/>
        <end position="1275"/>
    </location>
</feature>
<feature type="region of interest" description="Disordered" evidence="1">
    <location>
        <begin position="1177"/>
        <end position="1218"/>
    </location>
</feature>
<feature type="compositionally biased region" description="Basic residues" evidence="1">
    <location>
        <begin position="1333"/>
        <end position="1349"/>
    </location>
</feature>
<evidence type="ECO:0000256" key="1">
    <source>
        <dbReference type="SAM" id="MobiDB-lite"/>
    </source>
</evidence>
<feature type="compositionally biased region" description="Low complexity" evidence="1">
    <location>
        <begin position="1177"/>
        <end position="1187"/>
    </location>
</feature>
<name>A0ABP0DFH1_9PEZI</name>
<dbReference type="SUPFAM" id="SSF82171">
    <property type="entry name" value="DPP6 N-terminal domain-like"/>
    <property type="match status" value="1"/>
</dbReference>
<feature type="compositionally biased region" description="Low complexity" evidence="1">
    <location>
        <begin position="1016"/>
        <end position="1030"/>
    </location>
</feature>
<gene>
    <name evidence="3" type="ORF">SEPCBS57363_002366</name>
</gene>
<protein>
    <recommendedName>
        <fullName evidence="2">F-box domain-containing protein</fullName>
    </recommendedName>
</protein>
<evidence type="ECO:0000259" key="2">
    <source>
        <dbReference type="PROSITE" id="PS50181"/>
    </source>
</evidence>